<keyword evidence="12" id="KW-1185">Reference proteome</keyword>
<comment type="function">
    <text evidence="8">This protease is used by the parasite for degradation of the host globin.</text>
</comment>
<keyword evidence="7" id="KW-0788">Thiol protease</keyword>
<evidence type="ECO:0000256" key="2">
    <source>
        <dbReference type="ARBA" id="ARBA00009941"/>
    </source>
</evidence>
<feature type="signal peptide" evidence="11">
    <location>
        <begin position="1"/>
        <end position="21"/>
    </location>
</feature>
<dbReference type="Proteomes" id="UP000050795">
    <property type="component" value="Unassembled WGS sequence"/>
</dbReference>
<feature type="active site" description="Nucleophile" evidence="10">
    <location>
        <position position="197"/>
    </location>
</feature>
<evidence type="ECO:0000256" key="7">
    <source>
        <dbReference type="ARBA" id="ARBA00022807"/>
    </source>
</evidence>
<evidence type="ECO:0000313" key="12">
    <source>
        <dbReference type="Proteomes" id="UP000050795"/>
    </source>
</evidence>
<evidence type="ECO:0000256" key="5">
    <source>
        <dbReference type="ARBA" id="ARBA00022729"/>
    </source>
</evidence>
<evidence type="ECO:0000256" key="10">
    <source>
        <dbReference type="PIRSR" id="PIRSR019663-1"/>
    </source>
</evidence>
<dbReference type="PANTHER" id="PTHR12000">
    <property type="entry name" value="HEMOGLOBINASE FAMILY MEMBER"/>
    <property type="match status" value="1"/>
</dbReference>
<evidence type="ECO:0000256" key="11">
    <source>
        <dbReference type="SAM" id="SignalP"/>
    </source>
</evidence>
<keyword evidence="5 11" id="KW-0732">Signal</keyword>
<organism evidence="12 13">
    <name type="scientific">Trichobilharzia regenti</name>
    <name type="common">Nasal bird schistosome</name>
    <dbReference type="NCBI Taxonomy" id="157069"/>
    <lineage>
        <taxon>Eukaryota</taxon>
        <taxon>Metazoa</taxon>
        <taxon>Spiralia</taxon>
        <taxon>Lophotrochozoa</taxon>
        <taxon>Platyhelminthes</taxon>
        <taxon>Trematoda</taxon>
        <taxon>Digenea</taxon>
        <taxon>Strigeidida</taxon>
        <taxon>Schistosomatoidea</taxon>
        <taxon>Schistosomatidae</taxon>
        <taxon>Trichobilharzia</taxon>
    </lineage>
</organism>
<evidence type="ECO:0000256" key="8">
    <source>
        <dbReference type="ARBA" id="ARBA00055993"/>
    </source>
</evidence>
<dbReference type="GO" id="GO:0051603">
    <property type="term" value="P:proteolysis involved in protein catabolic process"/>
    <property type="evidence" value="ECO:0007669"/>
    <property type="project" value="TreeGrafter"/>
</dbReference>
<feature type="active site" evidence="10">
    <location>
        <position position="154"/>
    </location>
</feature>
<evidence type="ECO:0000256" key="4">
    <source>
        <dbReference type="ARBA" id="ARBA00022670"/>
    </source>
</evidence>
<reference evidence="13" key="2">
    <citation type="submission" date="2023-11" db="UniProtKB">
        <authorList>
            <consortium name="WormBaseParasite"/>
        </authorList>
    </citation>
    <scope>IDENTIFICATION</scope>
</reference>
<dbReference type="Gene3D" id="1.10.132.130">
    <property type="match status" value="1"/>
</dbReference>
<dbReference type="InterPro" id="IPR046427">
    <property type="entry name" value="Legumain_prodom_sf"/>
</dbReference>
<comment type="similarity">
    <text evidence="2">Belongs to the peptidase C13 family.</text>
</comment>
<dbReference type="Gene3D" id="3.40.50.1460">
    <property type="match status" value="1"/>
</dbReference>
<keyword evidence="6" id="KW-0378">Hydrolase</keyword>
<dbReference type="InterPro" id="IPR001096">
    <property type="entry name" value="Peptidase_C13"/>
</dbReference>
<dbReference type="WBParaSite" id="TREG1_39260.1">
    <property type="protein sequence ID" value="TREG1_39260.1"/>
    <property type="gene ID" value="TREG1_39260"/>
</dbReference>
<sequence>MSSLLVTSVLLLIHLFYQIDCVSKFEKEFWEVDNHKIWAILVAGSKGWVNYRHQANVCHAYHLLRAKGIPANQIITFMYDDIANNQWNPFPGKVFNDYTHTDYYNGVNIDYSYTDVNVDKFIQVLLGDKKLESSGQKVLKSNSENNIFLYMTDHGSDGTFLFPNAGDILTNLYFNETLTQMYNDGKYNKMLIYMESCFSGSMFYDILSPDINVLAVTSANQHESSMAAFCRDPEVPACLAGGFSYNWISDSASHDITRRTVAEQFRTVKSSVSQSHVEQFGYVNLGSLELSYFQGSGEAKSLGNTTEFHQVKDEMPASEVQLFSAIHRMETQNSDEQRILNYKLLKRIVELRDLVRKTTEVISDYVKIQEPYRIPPEVNEIRLCQHEVSKAFFHECLSVNQINDAAYAVRDLTQLCSIGYSSELIVRSIIKICH</sequence>
<proteinExistence type="inferred from homology"/>
<name>A0AA85JSS3_TRIRE</name>
<keyword evidence="4" id="KW-0645">Protease</keyword>
<dbReference type="GO" id="GO:0005773">
    <property type="term" value="C:vacuole"/>
    <property type="evidence" value="ECO:0007669"/>
    <property type="project" value="GOC"/>
</dbReference>
<dbReference type="GO" id="GO:0006624">
    <property type="term" value="P:vacuolar protein processing"/>
    <property type="evidence" value="ECO:0007669"/>
    <property type="project" value="TreeGrafter"/>
</dbReference>
<dbReference type="AlphaFoldDB" id="A0AA85JSS3"/>
<reference evidence="12" key="1">
    <citation type="submission" date="2022-06" db="EMBL/GenBank/DDBJ databases">
        <authorList>
            <person name="Berger JAMES D."/>
            <person name="Berger JAMES D."/>
        </authorList>
    </citation>
    <scope>NUCLEOTIDE SEQUENCE [LARGE SCALE GENOMIC DNA]</scope>
</reference>
<accession>A0AA85JSS3</accession>
<dbReference type="EC" id="3.4.22.34" evidence="3"/>
<evidence type="ECO:0000256" key="1">
    <source>
        <dbReference type="ARBA" id="ARBA00000810"/>
    </source>
</evidence>
<dbReference type="Pfam" id="PF01650">
    <property type="entry name" value="Peptidase_C13"/>
    <property type="match status" value="1"/>
</dbReference>
<feature type="chain" id="PRO_5041661454" description="Hemoglobinase" evidence="11">
    <location>
        <begin position="22"/>
        <end position="434"/>
    </location>
</feature>
<comment type="catalytic activity">
    <reaction evidence="1">
        <text>Hydrolysis of proteins and small molecule substrates at -Asn-|-Xaa- bonds.</text>
        <dbReference type="EC" id="3.4.22.34"/>
    </reaction>
</comment>
<evidence type="ECO:0000256" key="9">
    <source>
        <dbReference type="ARBA" id="ARBA00069042"/>
    </source>
</evidence>
<dbReference type="FunFam" id="3.40.50.1460:FF:000006">
    <property type="entry name" value="Legumain"/>
    <property type="match status" value="1"/>
</dbReference>
<evidence type="ECO:0000256" key="3">
    <source>
        <dbReference type="ARBA" id="ARBA00012628"/>
    </source>
</evidence>
<evidence type="ECO:0000313" key="13">
    <source>
        <dbReference type="WBParaSite" id="TREG1_39260.1"/>
    </source>
</evidence>
<dbReference type="PRINTS" id="PR00776">
    <property type="entry name" value="HEMOGLOBNASE"/>
</dbReference>
<protein>
    <recommendedName>
        <fullName evidence="9">Hemoglobinase</fullName>
        <ecNumber evidence="3">3.4.22.34</ecNumber>
    </recommendedName>
</protein>
<dbReference type="PIRSF" id="PIRSF019663">
    <property type="entry name" value="Legumain"/>
    <property type="match status" value="1"/>
</dbReference>
<dbReference type="PANTHER" id="PTHR12000:SF42">
    <property type="entry name" value="LEGUMAIN"/>
    <property type="match status" value="1"/>
</dbReference>
<evidence type="ECO:0000256" key="6">
    <source>
        <dbReference type="ARBA" id="ARBA00022801"/>
    </source>
</evidence>
<dbReference type="GO" id="GO:0004197">
    <property type="term" value="F:cysteine-type endopeptidase activity"/>
    <property type="evidence" value="ECO:0007669"/>
    <property type="project" value="UniProtKB-EC"/>
</dbReference>